<feature type="domain" description="TRPM-like" evidence="6">
    <location>
        <begin position="46"/>
        <end position="166"/>
    </location>
</feature>
<reference evidence="7" key="1">
    <citation type="submission" date="2021-02" db="EMBL/GenBank/DDBJ databases">
        <authorList>
            <person name="Nowell W R."/>
        </authorList>
    </citation>
    <scope>NUCLEOTIDE SEQUENCE</scope>
</reference>
<comment type="caution">
    <text evidence="7">The sequence shown here is derived from an EMBL/GenBank/DDBJ whole genome shotgun (WGS) entry which is preliminary data.</text>
</comment>
<keyword evidence="2 5" id="KW-0812">Transmembrane</keyword>
<evidence type="ECO:0000256" key="1">
    <source>
        <dbReference type="ARBA" id="ARBA00004141"/>
    </source>
</evidence>
<feature type="transmembrane region" description="Helical" evidence="5">
    <location>
        <begin position="196"/>
        <end position="215"/>
    </location>
</feature>
<protein>
    <recommendedName>
        <fullName evidence="6">TRPM-like domain-containing protein</fullName>
    </recommendedName>
</protein>
<dbReference type="EMBL" id="CAJNRG010009349">
    <property type="protein sequence ID" value="CAF2112767.1"/>
    <property type="molecule type" value="Genomic_DNA"/>
</dbReference>
<evidence type="ECO:0000259" key="6">
    <source>
        <dbReference type="Pfam" id="PF25508"/>
    </source>
</evidence>
<evidence type="ECO:0000256" key="5">
    <source>
        <dbReference type="SAM" id="Phobius"/>
    </source>
</evidence>
<sequence>MCCWRVACCRSCSNRAKVTQEQFIEKIVVENPLSHINPDIEEKVNNGTLAEENTQTMLRDLLIWAAFTGHIDIAKVLILHIRSRICAALLCVVILKYRARIANTSDTQHLYKQQAVDFEIYATDCINACNSKSENKACELMIRQIPLFGSMTCMQVAIACHCSRFINTDCFSQVLNRIWFNKLAPINLSAFSGVKMIASLMTFGLFAPLLITYSLSQDTDEIDDRNEDHGVSHSVVFYRLTFMCESESPSWMSWFFTLLLHSTPYILFYVGIVLWYWYGNVPNYLTTAR</sequence>
<evidence type="ECO:0000256" key="4">
    <source>
        <dbReference type="ARBA" id="ARBA00023136"/>
    </source>
</evidence>
<proteinExistence type="predicted"/>
<dbReference type="PANTHER" id="PTHR13800">
    <property type="entry name" value="TRANSIENT RECEPTOR POTENTIAL CATION CHANNEL, SUBFAMILY M, MEMBER 6"/>
    <property type="match status" value="1"/>
</dbReference>
<name>A0A816UDS0_9BILA</name>
<dbReference type="AlphaFoldDB" id="A0A816UDS0"/>
<feature type="transmembrane region" description="Helical" evidence="5">
    <location>
        <begin position="255"/>
        <end position="278"/>
    </location>
</feature>
<dbReference type="Pfam" id="PF25508">
    <property type="entry name" value="TRPM2"/>
    <property type="match status" value="1"/>
</dbReference>
<gene>
    <name evidence="7" type="ORF">XDN619_LOCUS21102</name>
</gene>
<evidence type="ECO:0000313" key="7">
    <source>
        <dbReference type="EMBL" id="CAF2112767.1"/>
    </source>
</evidence>
<comment type="subcellular location">
    <subcellularLocation>
        <location evidence="1">Membrane</location>
        <topology evidence="1">Multi-pass membrane protein</topology>
    </subcellularLocation>
</comment>
<keyword evidence="4 5" id="KW-0472">Membrane</keyword>
<accession>A0A816UDS0</accession>
<dbReference type="InterPro" id="IPR050927">
    <property type="entry name" value="TRPM"/>
</dbReference>
<dbReference type="Proteomes" id="UP000663887">
    <property type="component" value="Unassembled WGS sequence"/>
</dbReference>
<evidence type="ECO:0000256" key="2">
    <source>
        <dbReference type="ARBA" id="ARBA00022692"/>
    </source>
</evidence>
<keyword evidence="3 5" id="KW-1133">Transmembrane helix</keyword>
<evidence type="ECO:0000313" key="8">
    <source>
        <dbReference type="Proteomes" id="UP000663887"/>
    </source>
</evidence>
<evidence type="ECO:0000256" key="3">
    <source>
        <dbReference type="ARBA" id="ARBA00022989"/>
    </source>
</evidence>
<dbReference type="GO" id="GO:0099604">
    <property type="term" value="F:ligand-gated calcium channel activity"/>
    <property type="evidence" value="ECO:0007669"/>
    <property type="project" value="TreeGrafter"/>
</dbReference>
<dbReference type="PANTHER" id="PTHR13800:SF12">
    <property type="entry name" value="TRANSIENT RECEPTOR POTENTIAL CATION CHANNEL SUBFAMILY M MEMBER-LIKE 2"/>
    <property type="match status" value="1"/>
</dbReference>
<dbReference type="GO" id="GO:0005886">
    <property type="term" value="C:plasma membrane"/>
    <property type="evidence" value="ECO:0007669"/>
    <property type="project" value="TreeGrafter"/>
</dbReference>
<dbReference type="InterPro" id="IPR057366">
    <property type="entry name" value="TRPM-like"/>
</dbReference>
<organism evidence="7 8">
    <name type="scientific">Rotaria magnacalcarata</name>
    <dbReference type="NCBI Taxonomy" id="392030"/>
    <lineage>
        <taxon>Eukaryota</taxon>
        <taxon>Metazoa</taxon>
        <taxon>Spiralia</taxon>
        <taxon>Gnathifera</taxon>
        <taxon>Rotifera</taxon>
        <taxon>Eurotatoria</taxon>
        <taxon>Bdelloidea</taxon>
        <taxon>Philodinida</taxon>
        <taxon>Philodinidae</taxon>
        <taxon>Rotaria</taxon>
    </lineage>
</organism>